<evidence type="ECO:0000313" key="11">
    <source>
        <dbReference type="EMBL" id="KAG5190691.1"/>
    </source>
</evidence>
<evidence type="ECO:0000313" key="12">
    <source>
        <dbReference type="Proteomes" id="UP000664859"/>
    </source>
</evidence>
<evidence type="ECO:0000259" key="10">
    <source>
        <dbReference type="PROSITE" id="PS51385"/>
    </source>
</evidence>
<dbReference type="Gene3D" id="3.40.50.10260">
    <property type="entry name" value="YjeF N-terminal domain"/>
    <property type="match status" value="1"/>
</dbReference>
<evidence type="ECO:0000256" key="3">
    <source>
        <dbReference type="ARBA" id="ARBA00012228"/>
    </source>
</evidence>
<gene>
    <name evidence="11" type="ORF">JKP88DRAFT_192076</name>
</gene>
<evidence type="ECO:0000256" key="6">
    <source>
        <dbReference type="ARBA" id="ARBA00022857"/>
    </source>
</evidence>
<dbReference type="HAMAP" id="MF_01966">
    <property type="entry name" value="NADHX_epimerase"/>
    <property type="match status" value="1"/>
</dbReference>
<dbReference type="Proteomes" id="UP000664859">
    <property type="component" value="Unassembled WGS sequence"/>
</dbReference>
<dbReference type="NCBIfam" id="TIGR00197">
    <property type="entry name" value="yjeF_nterm"/>
    <property type="match status" value="1"/>
</dbReference>
<dbReference type="GO" id="GO:0005739">
    <property type="term" value="C:mitochondrion"/>
    <property type="evidence" value="ECO:0007669"/>
    <property type="project" value="TreeGrafter"/>
</dbReference>
<evidence type="ECO:0000256" key="8">
    <source>
        <dbReference type="ARBA" id="ARBA00023027"/>
    </source>
</evidence>
<comment type="catalytic activity">
    <reaction evidence="1">
        <text>(6R)-NADHX = (6S)-NADHX</text>
        <dbReference type="Rhea" id="RHEA:32215"/>
        <dbReference type="ChEBI" id="CHEBI:64074"/>
        <dbReference type="ChEBI" id="CHEBI:64075"/>
        <dbReference type="EC" id="5.1.99.6"/>
    </reaction>
</comment>
<organism evidence="11 12">
    <name type="scientific">Tribonema minus</name>
    <dbReference type="NCBI Taxonomy" id="303371"/>
    <lineage>
        <taxon>Eukaryota</taxon>
        <taxon>Sar</taxon>
        <taxon>Stramenopiles</taxon>
        <taxon>Ochrophyta</taxon>
        <taxon>PX clade</taxon>
        <taxon>Xanthophyceae</taxon>
        <taxon>Tribonematales</taxon>
        <taxon>Tribonemataceae</taxon>
        <taxon>Tribonema</taxon>
    </lineage>
</organism>
<keyword evidence="8" id="KW-0520">NAD</keyword>
<dbReference type="EC" id="5.1.99.6" evidence="3"/>
<evidence type="ECO:0000256" key="1">
    <source>
        <dbReference type="ARBA" id="ARBA00000013"/>
    </source>
</evidence>
<feature type="non-terminal residue" evidence="11">
    <location>
        <position position="1"/>
    </location>
</feature>
<dbReference type="GO" id="GO:0000166">
    <property type="term" value="F:nucleotide binding"/>
    <property type="evidence" value="ECO:0007669"/>
    <property type="project" value="UniProtKB-KW"/>
</dbReference>
<dbReference type="PANTHER" id="PTHR13232">
    <property type="entry name" value="NAD(P)H-HYDRATE EPIMERASE"/>
    <property type="match status" value="1"/>
</dbReference>
<evidence type="ECO:0000256" key="2">
    <source>
        <dbReference type="ARBA" id="ARBA00000909"/>
    </source>
</evidence>
<protein>
    <recommendedName>
        <fullName evidence="3">NAD(P)H-hydrate epimerase</fullName>
        <ecNumber evidence="3">5.1.99.6</ecNumber>
    </recommendedName>
</protein>
<reference evidence="11" key="1">
    <citation type="submission" date="2021-02" db="EMBL/GenBank/DDBJ databases">
        <title>First Annotated Genome of the Yellow-green Alga Tribonema minus.</title>
        <authorList>
            <person name="Mahan K.M."/>
        </authorList>
    </citation>
    <scope>NUCLEOTIDE SEQUENCE</scope>
    <source>
        <strain evidence="11">UTEX B ZZ1240</strain>
    </source>
</reference>
<keyword evidence="11" id="KW-0449">Lipoprotein</keyword>
<accession>A0A836CPB5</accession>
<dbReference type="GO" id="GO:0052856">
    <property type="term" value="F:NAD(P)HX epimerase activity"/>
    <property type="evidence" value="ECO:0007669"/>
    <property type="project" value="UniProtKB-EC"/>
</dbReference>
<name>A0A836CPB5_9STRA</name>
<dbReference type="Pfam" id="PF03853">
    <property type="entry name" value="YjeF_N"/>
    <property type="match status" value="1"/>
</dbReference>
<proteinExistence type="inferred from homology"/>
<dbReference type="OrthoDB" id="10064708at2759"/>
<dbReference type="InterPro" id="IPR032976">
    <property type="entry name" value="YJEFN_prot_NAXE-like"/>
</dbReference>
<dbReference type="PANTHER" id="PTHR13232:SF10">
    <property type="entry name" value="NAD(P)H-HYDRATE EPIMERASE"/>
    <property type="match status" value="1"/>
</dbReference>
<dbReference type="GO" id="GO:0046872">
    <property type="term" value="F:metal ion binding"/>
    <property type="evidence" value="ECO:0007669"/>
    <property type="project" value="UniProtKB-KW"/>
</dbReference>
<keyword evidence="5" id="KW-0547">Nucleotide-binding</keyword>
<evidence type="ECO:0000256" key="9">
    <source>
        <dbReference type="ARBA" id="ARBA00023235"/>
    </source>
</evidence>
<comment type="catalytic activity">
    <reaction evidence="2">
        <text>(6R)-NADPHX = (6S)-NADPHX</text>
        <dbReference type="Rhea" id="RHEA:32227"/>
        <dbReference type="ChEBI" id="CHEBI:64076"/>
        <dbReference type="ChEBI" id="CHEBI:64077"/>
        <dbReference type="EC" id="5.1.99.6"/>
    </reaction>
</comment>
<keyword evidence="7" id="KW-0630">Potassium</keyword>
<keyword evidence="4" id="KW-0479">Metal-binding</keyword>
<feature type="domain" description="YjeF N-terminal" evidence="10">
    <location>
        <begin position="50"/>
        <end position="258"/>
    </location>
</feature>
<evidence type="ECO:0000256" key="4">
    <source>
        <dbReference type="ARBA" id="ARBA00022723"/>
    </source>
</evidence>
<dbReference type="InterPro" id="IPR036652">
    <property type="entry name" value="YjeF_N_dom_sf"/>
</dbReference>
<evidence type="ECO:0000256" key="7">
    <source>
        <dbReference type="ARBA" id="ARBA00022958"/>
    </source>
</evidence>
<keyword evidence="6" id="KW-0521">NADP</keyword>
<dbReference type="PROSITE" id="PS51385">
    <property type="entry name" value="YJEF_N"/>
    <property type="match status" value="1"/>
</dbReference>
<dbReference type="AlphaFoldDB" id="A0A836CPB5"/>
<dbReference type="InterPro" id="IPR004443">
    <property type="entry name" value="YjeF_N_dom"/>
</dbReference>
<dbReference type="EMBL" id="JAFCMP010000030">
    <property type="protein sequence ID" value="KAG5190691.1"/>
    <property type="molecule type" value="Genomic_DNA"/>
</dbReference>
<comment type="caution">
    <text evidence="11">The sequence shown here is derived from an EMBL/GenBank/DDBJ whole genome shotgun (WGS) entry which is preliminary data.</text>
</comment>
<sequence>MRRHRVLSTLLVCANSRRCTTAGALSLSMSGINTFAEPKPPGNLLQAKDAIKLDEELMTSPGFSIDQLMELAGLSVACSVAKVYSPSKVLVVCGPGNNGGDGLVAARHLFHFGYEPVVYYPKRTSKPIYTNLVHQLDQLNVPIVPEMPGPAELKSDFNFILDCIFGFSFSGAVRPPFDSVIAAMVQSGVPIASVDIPSGWDVNEGSTSSTGDTPSIEPDVLISLTAPKPCSRLFKGRHHFLGGRFLTPKLAQKYGLTWLPRYPGTEQCVEVGGDLGGSGSSESTCAAAAAAGL</sequence>
<dbReference type="SUPFAM" id="SSF64153">
    <property type="entry name" value="YjeF N-terminal domain-like"/>
    <property type="match status" value="1"/>
</dbReference>
<evidence type="ECO:0000256" key="5">
    <source>
        <dbReference type="ARBA" id="ARBA00022741"/>
    </source>
</evidence>
<keyword evidence="12" id="KW-1185">Reference proteome</keyword>
<keyword evidence="9" id="KW-0413">Isomerase</keyword>